<comment type="caution">
    <text evidence="6">The sequence shown here is derived from an EMBL/GenBank/DDBJ whole genome shotgun (WGS) entry which is preliminary data.</text>
</comment>
<reference evidence="6" key="1">
    <citation type="submission" date="2020-10" db="EMBL/GenBank/DDBJ databases">
        <authorList>
            <person name="Sedaghatjoo S."/>
        </authorList>
    </citation>
    <scope>NUCLEOTIDE SEQUENCE</scope>
    <source>
        <strain evidence="6">AZH3</strain>
    </source>
</reference>
<feature type="non-terminal residue" evidence="6">
    <location>
        <position position="188"/>
    </location>
</feature>
<keyword evidence="7" id="KW-1185">Reference proteome</keyword>
<dbReference type="Gene3D" id="3.20.20.80">
    <property type="entry name" value="Glycosidases"/>
    <property type="match status" value="1"/>
</dbReference>
<dbReference type="Proteomes" id="UP000836402">
    <property type="component" value="Unassembled WGS sequence"/>
</dbReference>
<sequence length="188" mass="20206">TDSAAYTLFELKRSNASVYNATLKTLFNMRTGTPILRVPLGSSDFSMQEYVFAPNAPPGDLLSQALASSKNINDALLSAGFSLGPANDYLIPILRDIVAIRPQLKVIFSPWSPPAWMKTSGSLSGGSIIPGFVPLVAQYYVMSIKAFVDAGVPAWSMTLQNEPNFAPKYPSTIVDSKTQSQLASAIRG</sequence>
<dbReference type="Pfam" id="PF02055">
    <property type="entry name" value="Glyco_hydro_30"/>
    <property type="match status" value="1"/>
</dbReference>
<dbReference type="SUPFAM" id="SSF51445">
    <property type="entry name" value="(Trans)glycosidases"/>
    <property type="match status" value="1"/>
</dbReference>
<evidence type="ECO:0000256" key="1">
    <source>
        <dbReference type="ARBA" id="ARBA00005382"/>
    </source>
</evidence>
<keyword evidence="4" id="KW-0326">Glycosidase</keyword>
<dbReference type="EMBL" id="CAJHJG010006166">
    <property type="protein sequence ID" value="CAD6955259.1"/>
    <property type="molecule type" value="Genomic_DNA"/>
</dbReference>
<dbReference type="PANTHER" id="PTHR11069">
    <property type="entry name" value="GLUCOSYLCERAMIDASE"/>
    <property type="match status" value="1"/>
</dbReference>
<evidence type="ECO:0000313" key="7">
    <source>
        <dbReference type="Proteomes" id="UP000836402"/>
    </source>
</evidence>
<evidence type="ECO:0000313" key="6">
    <source>
        <dbReference type="EMBL" id="CAD6955259.1"/>
    </source>
</evidence>
<dbReference type="InterPro" id="IPR017853">
    <property type="entry name" value="GH"/>
</dbReference>
<dbReference type="InterPro" id="IPR033453">
    <property type="entry name" value="Glyco_hydro_30_TIM-barrel"/>
</dbReference>
<proteinExistence type="inferred from homology"/>
<evidence type="ECO:0000256" key="4">
    <source>
        <dbReference type="RuleBase" id="RU361188"/>
    </source>
</evidence>
<comment type="similarity">
    <text evidence="1 4">Belongs to the glycosyl hydrolase 30 family.</text>
</comment>
<feature type="domain" description="Glycosyl hydrolase family 30 TIM-barrel" evidence="5">
    <location>
        <begin position="15"/>
        <end position="165"/>
    </location>
</feature>
<dbReference type="InterPro" id="IPR001139">
    <property type="entry name" value="Glyco_hydro_30"/>
</dbReference>
<keyword evidence="2" id="KW-0732">Signal</keyword>
<accession>A0ABN7J9Q6</accession>
<feature type="non-terminal residue" evidence="6">
    <location>
        <position position="1"/>
    </location>
</feature>
<evidence type="ECO:0000256" key="2">
    <source>
        <dbReference type="ARBA" id="ARBA00022729"/>
    </source>
</evidence>
<organism evidence="6 7">
    <name type="scientific">Tilletia caries</name>
    <name type="common">wheat bunt fungus</name>
    <dbReference type="NCBI Taxonomy" id="13290"/>
    <lineage>
        <taxon>Eukaryota</taxon>
        <taxon>Fungi</taxon>
        <taxon>Dikarya</taxon>
        <taxon>Basidiomycota</taxon>
        <taxon>Ustilaginomycotina</taxon>
        <taxon>Exobasidiomycetes</taxon>
        <taxon>Tilletiales</taxon>
        <taxon>Tilletiaceae</taxon>
        <taxon>Tilletia</taxon>
    </lineage>
</organism>
<protein>
    <recommendedName>
        <fullName evidence="5">Glycosyl hydrolase family 30 TIM-barrel domain-containing protein</fullName>
    </recommendedName>
</protein>
<gene>
    <name evidence="6" type="ORF">JKIAZH3_G9381</name>
</gene>
<dbReference type="PANTHER" id="PTHR11069:SF23">
    <property type="entry name" value="LYSOSOMAL ACID GLUCOSYLCERAMIDASE"/>
    <property type="match status" value="1"/>
</dbReference>
<evidence type="ECO:0000259" key="5">
    <source>
        <dbReference type="Pfam" id="PF02055"/>
    </source>
</evidence>
<evidence type="ECO:0000256" key="3">
    <source>
        <dbReference type="ARBA" id="ARBA00022801"/>
    </source>
</evidence>
<keyword evidence="3 4" id="KW-0378">Hydrolase</keyword>
<name>A0ABN7J9Q6_9BASI</name>